<dbReference type="EMBL" id="JADJOT010000008">
    <property type="protein sequence ID" value="MBK7954311.1"/>
    <property type="molecule type" value="Genomic_DNA"/>
</dbReference>
<dbReference type="AlphaFoldDB" id="A0A935W3F6"/>
<evidence type="ECO:0000313" key="1">
    <source>
        <dbReference type="EMBL" id="MBK7954311.1"/>
    </source>
</evidence>
<reference evidence="1 2" key="1">
    <citation type="submission" date="2020-10" db="EMBL/GenBank/DDBJ databases">
        <title>Connecting structure to function with the recovery of over 1000 high-quality activated sludge metagenome-assembled genomes encoding full-length rRNA genes using long-read sequencing.</title>
        <authorList>
            <person name="Singleton C.M."/>
            <person name="Petriglieri F."/>
            <person name="Kristensen J.M."/>
            <person name="Kirkegaard R.H."/>
            <person name="Michaelsen T.Y."/>
            <person name="Andersen M.H."/>
            <person name="Karst S.M."/>
            <person name="Dueholm M.S."/>
            <person name="Nielsen P.H."/>
            <person name="Albertsen M."/>
        </authorList>
    </citation>
    <scope>NUCLEOTIDE SEQUENCE [LARGE SCALE GENOMIC DNA]</scope>
    <source>
        <strain evidence="1">Fred_18-Q3-R57-64_BAT3C.720</strain>
    </source>
</reference>
<accession>A0A935W3F6</accession>
<evidence type="ECO:0000313" key="2">
    <source>
        <dbReference type="Proteomes" id="UP000706151"/>
    </source>
</evidence>
<dbReference type="Proteomes" id="UP000706151">
    <property type="component" value="Unassembled WGS sequence"/>
</dbReference>
<proteinExistence type="predicted"/>
<comment type="caution">
    <text evidence="1">The sequence shown here is derived from an EMBL/GenBank/DDBJ whole genome shotgun (WGS) entry which is preliminary data.</text>
</comment>
<name>A0A935W3F6_9PROT</name>
<sequence length="86" mass="8829">MQRKSLTLPSLGTPVAAAIGRSFGVKPAAAAPENNHPGASAITATPISDGTRQLTSTLPLTLPAVGGGVCRMVEPLRIDGSQLRRR</sequence>
<protein>
    <submittedName>
        <fullName evidence="1">Uncharacterized protein</fullName>
    </submittedName>
</protein>
<gene>
    <name evidence="1" type="ORF">IPK02_10305</name>
</gene>
<organism evidence="1 2">
    <name type="scientific">Candidatus Accumulibacter affinis</name>
    <dbReference type="NCBI Taxonomy" id="2954384"/>
    <lineage>
        <taxon>Bacteria</taxon>
        <taxon>Pseudomonadati</taxon>
        <taxon>Pseudomonadota</taxon>
        <taxon>Betaproteobacteria</taxon>
        <taxon>Candidatus Accumulibacter</taxon>
    </lineage>
</organism>